<gene>
    <name evidence="14" type="primary">USP18</name>
    <name evidence="14" type="ORF">FOZ60_000645</name>
</gene>
<dbReference type="GO" id="GO:0071013">
    <property type="term" value="C:catalytic step 2 spliceosome"/>
    <property type="evidence" value="ECO:0007669"/>
    <property type="project" value="TreeGrafter"/>
</dbReference>
<keyword evidence="5" id="KW-0507">mRNA processing</keyword>
<dbReference type="InterPro" id="IPR001394">
    <property type="entry name" value="Peptidase_C19_UCH"/>
</dbReference>
<evidence type="ECO:0000256" key="1">
    <source>
        <dbReference type="ARBA" id="ARBA00000971"/>
    </source>
</evidence>
<evidence type="ECO:0000259" key="12">
    <source>
        <dbReference type="PROSITE" id="PS50072"/>
    </source>
</evidence>
<keyword evidence="8" id="KW-0508">mRNA splicing</keyword>
<feature type="region of interest" description="Disordered" evidence="11">
    <location>
        <begin position="179"/>
        <end position="220"/>
    </location>
</feature>
<dbReference type="SUPFAM" id="SSF50891">
    <property type="entry name" value="Cyclophilin-like"/>
    <property type="match status" value="1"/>
</dbReference>
<dbReference type="InterPro" id="IPR013260">
    <property type="entry name" value="mRNA_splic_SYF2"/>
</dbReference>
<feature type="compositionally biased region" description="Basic and acidic residues" evidence="11">
    <location>
        <begin position="244"/>
        <end position="261"/>
    </location>
</feature>
<name>A0A7J6P2M0_PEROL</name>
<reference evidence="14 15" key="1">
    <citation type="submission" date="2020-04" db="EMBL/GenBank/DDBJ databases">
        <title>Perkinsus olseni comparative genomics.</title>
        <authorList>
            <person name="Bogema D.R."/>
        </authorList>
    </citation>
    <scope>NUCLEOTIDE SEQUENCE [LARGE SCALE GENOMIC DNA]</scope>
    <source>
        <strain evidence="14">00978-12</strain>
    </source>
</reference>
<dbReference type="Pfam" id="PF00443">
    <property type="entry name" value="UCH"/>
    <property type="match status" value="1"/>
</dbReference>
<dbReference type="EC" id="5.2.1.8" evidence="4"/>
<comment type="caution">
    <text evidence="14">The sequence shown here is derived from an EMBL/GenBank/DDBJ whole genome shotgun (WGS) entry which is preliminary data.</text>
</comment>
<dbReference type="EMBL" id="JABANP010000107">
    <property type="protein sequence ID" value="KAF4690077.1"/>
    <property type="molecule type" value="Genomic_DNA"/>
</dbReference>
<dbReference type="GO" id="GO:0004843">
    <property type="term" value="F:cysteine-type deubiquitinase activity"/>
    <property type="evidence" value="ECO:0007669"/>
    <property type="project" value="InterPro"/>
</dbReference>
<keyword evidence="14" id="KW-0378">Hydrolase</keyword>
<dbReference type="InterPro" id="IPR038765">
    <property type="entry name" value="Papain-like_cys_pep_sf"/>
</dbReference>
<dbReference type="PANTHER" id="PTHR13264">
    <property type="entry name" value="GCIP-INTERACTING PROTEIN P29"/>
    <property type="match status" value="1"/>
</dbReference>
<dbReference type="Pfam" id="PF00160">
    <property type="entry name" value="Pro_isomerase"/>
    <property type="match status" value="1"/>
</dbReference>
<evidence type="ECO:0000259" key="13">
    <source>
        <dbReference type="PROSITE" id="PS50235"/>
    </source>
</evidence>
<feature type="domain" description="USP" evidence="13">
    <location>
        <begin position="746"/>
        <end position="1054"/>
    </location>
</feature>
<dbReference type="Gene3D" id="3.90.70.10">
    <property type="entry name" value="Cysteine proteinases"/>
    <property type="match status" value="1"/>
</dbReference>
<evidence type="ECO:0000256" key="2">
    <source>
        <dbReference type="ARBA" id="ARBA00004123"/>
    </source>
</evidence>
<dbReference type="InterPro" id="IPR028889">
    <property type="entry name" value="USP"/>
</dbReference>
<keyword evidence="6" id="KW-0747">Spliceosome</keyword>
<evidence type="ECO:0000313" key="15">
    <source>
        <dbReference type="Proteomes" id="UP000541610"/>
    </source>
</evidence>
<accession>A0A7J6P2M0</accession>
<feature type="region of interest" description="Disordered" evidence="11">
    <location>
        <begin position="241"/>
        <end position="276"/>
    </location>
</feature>
<dbReference type="PRINTS" id="PR00153">
    <property type="entry name" value="CSAPPISMRASE"/>
</dbReference>
<dbReference type="Pfam" id="PF08231">
    <property type="entry name" value="SYF2"/>
    <property type="match status" value="1"/>
</dbReference>
<evidence type="ECO:0000256" key="8">
    <source>
        <dbReference type="ARBA" id="ARBA00023187"/>
    </source>
</evidence>
<dbReference type="AlphaFoldDB" id="A0A7J6P2M0"/>
<dbReference type="OrthoDB" id="286820at2759"/>
<keyword evidence="7" id="KW-0697">Rotamase</keyword>
<keyword evidence="9" id="KW-0413">Isomerase</keyword>
<dbReference type="GO" id="GO:0071014">
    <property type="term" value="C:post-mRNA release spliceosomal complex"/>
    <property type="evidence" value="ECO:0007669"/>
    <property type="project" value="TreeGrafter"/>
</dbReference>
<dbReference type="SUPFAM" id="SSF54001">
    <property type="entry name" value="Cysteine proteinases"/>
    <property type="match status" value="1"/>
</dbReference>
<evidence type="ECO:0000256" key="10">
    <source>
        <dbReference type="ARBA" id="ARBA00023242"/>
    </source>
</evidence>
<comment type="catalytic activity">
    <reaction evidence="1">
        <text>[protein]-peptidylproline (omega=180) = [protein]-peptidylproline (omega=0)</text>
        <dbReference type="Rhea" id="RHEA:16237"/>
        <dbReference type="Rhea" id="RHEA-COMP:10747"/>
        <dbReference type="Rhea" id="RHEA-COMP:10748"/>
        <dbReference type="ChEBI" id="CHEBI:83833"/>
        <dbReference type="ChEBI" id="CHEBI:83834"/>
        <dbReference type="EC" id="5.2.1.8"/>
    </reaction>
</comment>
<sequence>MRHRRNPRVFLEVKIGAAAGGRVEFELFADTCPETAENFRGLCTGEYGPELTYRNSKIFKSVKGEGLQGGDIVANDGSSGLSVYGKPFRDENSINKHSGAGILTTTYQGEKRHNNTSQYMVTYARSRALDFRHVPFGRVTRGMEVIRAIEKVPTDDQDRPRVDIIIVKCGKKLLDNAAESEESAEDIPIDLDDEDEAGASSESEVEEVSSTPVKPAAGFKNKREARMFELRLKMNQARVANQEEVLKEEKEGQQGGPREDQDAPEGTGGKRRKYKKGEDWDHTRWYLNEQASMAEARAEKKARKGNNHTFGWEVFNEDSLYRAHDKKLADVQFNEVKYEKQKEALGQAFYDDEDLVSAKPSEEGKERLAQAMKKADDKRRAFSRRRLVNPDEDVDYINARNQHFNRKIEREFGKYTKEIKANLERGTAFLMMRVKKEFPNTLTFDCYLLADYFKMAAKASPQPCCWRRMREGEDMMALWVKLISIPAMPPPKYAMGMVNMDRWSSPYPIYSLVTTYFRCVIRQCYSDKSASNGGVDWRVMTESMLRTLSAKLHDPATAVDGLRQLLMILKPAGPFRNGGHGGQGSILLHGAVAQIFDASLLPYYERLRTLWESGRVEGLPPFALSLVGELIDLIRPYVGDMTPAYGSAQVTTAAMLGLPPTAARISTTPPEGMPMPPPSTTTAGPWPTGAGQMPTTNYLLPVVGDFAAPPQQQQVVPQQPAAQEKPRVVYVTGSNGETVKFRKHTVGIQNYNNTCYLGVFLQMLFLTDAFCSSIYGFQLQETDDLKGDDFEEGKKILDGLRLLFARMLLTPYAYVEISDFIKILPPSFRTGEEQDTTESARWILDKLGGCKQRLVGDIFALELVHKTECETCHTISKRTETCTDIGLSVPREAEVLGQGNLDVNGLLRTWSEPELMTGNNQYSCDNCGCKRDAKRWVELSSPPPTHLILVLYRFSFDIESCDFKKEKTVVYPDMDDLTFGGAQYECYGSILHKGETIQNGHYITVGRRSEATRGRWHEYNDSEVTDITKEEVDRLLSGLERPNTSAYMLFYHMKGPNVPRGPMPVMDPKITAEARDIEAKAVHLND</sequence>
<evidence type="ECO:0000256" key="5">
    <source>
        <dbReference type="ARBA" id="ARBA00022664"/>
    </source>
</evidence>
<protein>
    <recommendedName>
        <fullName evidence="4">peptidylprolyl isomerase</fullName>
        <ecNumber evidence="4">5.2.1.8</ecNumber>
    </recommendedName>
</protein>
<comment type="similarity">
    <text evidence="3">Belongs to the SYF2 family.</text>
</comment>
<evidence type="ECO:0000256" key="9">
    <source>
        <dbReference type="ARBA" id="ARBA00023235"/>
    </source>
</evidence>
<evidence type="ECO:0000256" key="6">
    <source>
        <dbReference type="ARBA" id="ARBA00022728"/>
    </source>
</evidence>
<dbReference type="GO" id="GO:0003755">
    <property type="term" value="F:peptidyl-prolyl cis-trans isomerase activity"/>
    <property type="evidence" value="ECO:0007669"/>
    <property type="project" value="UniProtKB-KW"/>
</dbReference>
<feature type="domain" description="PPIase cyclophilin-type" evidence="12">
    <location>
        <begin position="10"/>
        <end position="171"/>
    </location>
</feature>
<dbReference type="GO" id="GO:0006397">
    <property type="term" value="P:mRNA processing"/>
    <property type="evidence" value="ECO:0007669"/>
    <property type="project" value="UniProtKB-KW"/>
</dbReference>
<dbReference type="GO" id="GO:0016579">
    <property type="term" value="P:protein deubiquitination"/>
    <property type="evidence" value="ECO:0007669"/>
    <property type="project" value="InterPro"/>
</dbReference>
<dbReference type="PROSITE" id="PS50072">
    <property type="entry name" value="CSA_PPIASE_2"/>
    <property type="match status" value="1"/>
</dbReference>
<keyword evidence="10" id="KW-0539">Nucleus</keyword>
<dbReference type="PANTHER" id="PTHR13264:SF5">
    <property type="entry name" value="PRE-MRNA-SPLICING FACTOR SYF2"/>
    <property type="match status" value="1"/>
</dbReference>
<dbReference type="GO" id="GO:0008380">
    <property type="term" value="P:RNA splicing"/>
    <property type="evidence" value="ECO:0007669"/>
    <property type="project" value="UniProtKB-KW"/>
</dbReference>
<evidence type="ECO:0000256" key="11">
    <source>
        <dbReference type="SAM" id="MobiDB-lite"/>
    </source>
</evidence>
<dbReference type="FunFam" id="2.40.100.10:FF:000025">
    <property type="entry name" value="Peptidyl-prolyl cis-trans isomerase CYP19-2"/>
    <property type="match status" value="1"/>
</dbReference>
<evidence type="ECO:0000256" key="3">
    <source>
        <dbReference type="ARBA" id="ARBA00010028"/>
    </source>
</evidence>
<dbReference type="PROSITE" id="PS50235">
    <property type="entry name" value="USP_3"/>
    <property type="match status" value="1"/>
</dbReference>
<feature type="compositionally biased region" description="Acidic residues" evidence="11">
    <location>
        <begin position="179"/>
        <end position="207"/>
    </location>
</feature>
<comment type="subcellular location">
    <subcellularLocation>
        <location evidence="2">Nucleus</location>
    </subcellularLocation>
</comment>
<dbReference type="Gene3D" id="2.40.100.10">
    <property type="entry name" value="Cyclophilin-like"/>
    <property type="match status" value="1"/>
</dbReference>
<dbReference type="InterPro" id="IPR002130">
    <property type="entry name" value="Cyclophilin-type_PPIase_dom"/>
</dbReference>
<proteinExistence type="inferred from homology"/>
<evidence type="ECO:0000313" key="14">
    <source>
        <dbReference type="EMBL" id="KAF4690077.1"/>
    </source>
</evidence>
<dbReference type="Proteomes" id="UP000541610">
    <property type="component" value="Unassembled WGS sequence"/>
</dbReference>
<dbReference type="GO" id="GO:0000974">
    <property type="term" value="C:Prp19 complex"/>
    <property type="evidence" value="ECO:0007669"/>
    <property type="project" value="TreeGrafter"/>
</dbReference>
<organism evidence="14 15">
    <name type="scientific">Perkinsus olseni</name>
    <name type="common">Perkinsus atlanticus</name>
    <dbReference type="NCBI Taxonomy" id="32597"/>
    <lineage>
        <taxon>Eukaryota</taxon>
        <taxon>Sar</taxon>
        <taxon>Alveolata</taxon>
        <taxon>Perkinsozoa</taxon>
        <taxon>Perkinsea</taxon>
        <taxon>Perkinsida</taxon>
        <taxon>Perkinsidae</taxon>
        <taxon>Perkinsus</taxon>
    </lineage>
</organism>
<evidence type="ECO:0000256" key="4">
    <source>
        <dbReference type="ARBA" id="ARBA00013194"/>
    </source>
</evidence>
<evidence type="ECO:0000256" key="7">
    <source>
        <dbReference type="ARBA" id="ARBA00023110"/>
    </source>
</evidence>
<dbReference type="InterPro" id="IPR029000">
    <property type="entry name" value="Cyclophilin-like_dom_sf"/>
</dbReference>